<comment type="caution">
    <text evidence="2">The sequence shown here is derived from an EMBL/GenBank/DDBJ whole genome shotgun (WGS) entry which is preliminary data.</text>
</comment>
<feature type="transmembrane region" description="Helical" evidence="1">
    <location>
        <begin position="15"/>
        <end position="32"/>
    </location>
</feature>
<protein>
    <submittedName>
        <fullName evidence="2">Uncharacterized protein</fullName>
    </submittedName>
</protein>
<evidence type="ECO:0000313" key="2">
    <source>
        <dbReference type="EMBL" id="OBZ96598.1"/>
    </source>
</evidence>
<keyword evidence="3" id="KW-1185">Reference proteome</keyword>
<keyword evidence="1" id="KW-1133">Transmembrane helix</keyword>
<dbReference type="EMBL" id="LGLV01000004">
    <property type="protein sequence ID" value="OBZ96598.1"/>
    <property type="molecule type" value="Genomic_DNA"/>
</dbReference>
<dbReference type="AlphaFoldDB" id="A0A1C7P5Q4"/>
<feature type="transmembrane region" description="Helical" evidence="1">
    <location>
        <begin position="578"/>
        <end position="599"/>
    </location>
</feature>
<accession>A0A1C7P5Q4</accession>
<reference evidence="2 3" key="1">
    <citation type="journal article" date="2016" name="Syst. Appl. Microbiol.">
        <title>Pararhizobium polonicum sp. nov. isolated from tumors on stone fruit rootstocks.</title>
        <authorList>
            <person name="Pulawska J."/>
            <person name="Kuzmanovic N."/>
            <person name="Willems A."/>
            <person name="Pothier J.F."/>
        </authorList>
    </citation>
    <scope>NUCLEOTIDE SEQUENCE [LARGE SCALE GENOMIC DNA]</scope>
    <source>
        <strain evidence="2 3">F5.1</strain>
    </source>
</reference>
<feature type="transmembrane region" description="Helical" evidence="1">
    <location>
        <begin position="69"/>
        <end position="93"/>
    </location>
</feature>
<feature type="transmembrane region" description="Helical" evidence="1">
    <location>
        <begin position="547"/>
        <end position="572"/>
    </location>
</feature>
<feature type="transmembrane region" description="Helical" evidence="1">
    <location>
        <begin position="469"/>
        <end position="497"/>
    </location>
</feature>
<feature type="transmembrane region" description="Helical" evidence="1">
    <location>
        <begin position="428"/>
        <end position="448"/>
    </location>
</feature>
<feature type="transmembrane region" description="Helical" evidence="1">
    <location>
        <begin position="105"/>
        <end position="125"/>
    </location>
</feature>
<sequence>MDGSGTATSFLNDEGSFAVSFFVGMAAIAFYSRRRISELTKPPKGAEYDFVRALPIETIVGEANFNKAYVIYVLMLEFLYFFLCASKPLVLLIANEKTGVAFEGAAWPLGAALIVVGLLPSTPLVSEVETLLRGLAQRVANIPADFFNRIAKLTRGEIETLFDSSPEYRPERRKYRKINNVLACLDFPTDEAMLQGRTCVAVDLFAQWIIKGSRIWSAGELESYGEIIAKLAPEVDDLILETDKLLKASYELKPLQELVKALGIPSNSDLLPLEEYESKREDLAAVRANWTAESTISIEELTKQWQEVVAKSDLVVRKLCALFAILTRSDKDAVRRLSGQRSTNQNGNMLQSSHSDPVLRAVIELIADHQSEDSAWSEAAAVAIFGGFAVCFTLLSIYLYAVDFFDSQYFSQTNENAVTLSEAMRKSMSTTITISLSFGLSSIVSLFIRSMKIDEGSWVKFSSFFSFRVSNYVGIVLWCGMAAFMPLVFTFVFYNFISPDAATLGNMNSFTIVSALFFKYIFGMTAVLYAVATCVMADLVSDQRQDVLLNAVLLIVAILAVCFMSLVATSWMEISSKLFWHNMMVVAFHSVASIALFYASYRSFVSPRR</sequence>
<feature type="transmembrane region" description="Helical" evidence="1">
    <location>
        <begin position="517"/>
        <end position="540"/>
    </location>
</feature>
<dbReference type="RefSeq" id="WP_068951264.1">
    <property type="nucleotide sequence ID" value="NZ_LGLV01000004.1"/>
</dbReference>
<organism evidence="2 3">
    <name type="scientific">Pararhizobium polonicum</name>
    <dbReference type="NCBI Taxonomy" id="1612624"/>
    <lineage>
        <taxon>Bacteria</taxon>
        <taxon>Pseudomonadati</taxon>
        <taxon>Pseudomonadota</taxon>
        <taxon>Alphaproteobacteria</taxon>
        <taxon>Hyphomicrobiales</taxon>
        <taxon>Rhizobiaceae</taxon>
        <taxon>Rhizobium/Agrobacterium group</taxon>
        <taxon>Pararhizobium</taxon>
    </lineage>
</organism>
<evidence type="ECO:0000256" key="1">
    <source>
        <dbReference type="SAM" id="Phobius"/>
    </source>
</evidence>
<dbReference type="OrthoDB" id="8410006at2"/>
<keyword evidence="1" id="KW-0472">Membrane</keyword>
<proteinExistence type="predicted"/>
<keyword evidence="1" id="KW-0812">Transmembrane</keyword>
<gene>
    <name evidence="2" type="ORF">ADU59_02240</name>
</gene>
<dbReference type="Proteomes" id="UP000093111">
    <property type="component" value="Unassembled WGS sequence"/>
</dbReference>
<evidence type="ECO:0000313" key="3">
    <source>
        <dbReference type="Proteomes" id="UP000093111"/>
    </source>
</evidence>
<dbReference type="PATRIC" id="fig|1612624.7.peg.466"/>
<feature type="transmembrane region" description="Helical" evidence="1">
    <location>
        <begin position="379"/>
        <end position="401"/>
    </location>
</feature>
<name>A0A1C7P5Q4_9HYPH</name>